<dbReference type="AlphaFoldDB" id="A0A0A6P2B4"/>
<evidence type="ECO:0008006" key="3">
    <source>
        <dbReference type="Google" id="ProtNLM"/>
    </source>
</evidence>
<reference evidence="1 2" key="1">
    <citation type="journal article" date="2016" name="Front. Microbiol.">
        <title>Single-Cell (Meta-)Genomics of a Dimorphic Candidatus Thiomargarita nelsonii Reveals Genomic Plasticity.</title>
        <authorList>
            <person name="Flood B.E."/>
            <person name="Fliss P."/>
            <person name="Jones D.S."/>
            <person name="Dick G.J."/>
            <person name="Jain S."/>
            <person name="Kaster A.K."/>
            <person name="Winkel M."/>
            <person name="Mussmann M."/>
            <person name="Bailey J."/>
        </authorList>
    </citation>
    <scope>NUCLEOTIDE SEQUENCE [LARGE SCALE GENOMIC DNA]</scope>
    <source>
        <strain evidence="1">Hydrate Ridge</strain>
    </source>
</reference>
<organism evidence="1 2">
    <name type="scientific">Candidatus Thiomargarita nelsonii</name>
    <dbReference type="NCBI Taxonomy" id="1003181"/>
    <lineage>
        <taxon>Bacteria</taxon>
        <taxon>Pseudomonadati</taxon>
        <taxon>Pseudomonadota</taxon>
        <taxon>Gammaproteobacteria</taxon>
        <taxon>Thiotrichales</taxon>
        <taxon>Thiotrichaceae</taxon>
        <taxon>Thiomargarita</taxon>
    </lineage>
</organism>
<dbReference type="Proteomes" id="UP000030428">
    <property type="component" value="Unassembled WGS sequence"/>
</dbReference>
<name>A0A0A6P2B4_9GAMM</name>
<gene>
    <name evidence="1" type="ORF">PN36_03915</name>
</gene>
<sequence length="287" mass="32663">MTHFHGIQCYGLRFNLSAAIPLPPRRYYGSWLRDFLGQALFNGVCIFSNPQCNLCALRGQCAFPQVFRPSLLSSEQQSLPGYVLHDWHVSPNRQSFWFSLIFIGSAVRFAEPWINHINNYIKGRLEQVRDLGTRRVLFINGRFKRGARLSPLNFVPLDNSQVLIKMLSPLVSKFQHSDPLLVALRSRLQRLVNEYGNGDNLFLETKSWRINQLNLHPIIIPRCAEQVYSRSGKLGTMELSQVSRDGALLLAAGQFLHAGGDVSIGCGRFLVTGVNQYERRFLVSRWG</sequence>
<comment type="caution">
    <text evidence="1">The sequence shown here is derived from an EMBL/GenBank/DDBJ whole genome shotgun (WGS) entry which is preliminary data.</text>
</comment>
<proteinExistence type="predicted"/>
<accession>A0A0A6P2B4</accession>
<evidence type="ECO:0000313" key="2">
    <source>
        <dbReference type="Proteomes" id="UP000030428"/>
    </source>
</evidence>
<protein>
    <recommendedName>
        <fullName evidence="3">CRISPR-associated protein Cas6 C-terminal domain-containing protein</fullName>
    </recommendedName>
</protein>
<dbReference type="EMBL" id="JSZA02000011">
    <property type="protein sequence ID" value="KHD05010.1"/>
    <property type="molecule type" value="Genomic_DNA"/>
</dbReference>
<evidence type="ECO:0000313" key="1">
    <source>
        <dbReference type="EMBL" id="KHD05010.1"/>
    </source>
</evidence>
<keyword evidence="2" id="KW-1185">Reference proteome</keyword>